<dbReference type="InterPro" id="IPR036852">
    <property type="entry name" value="Peptidase_S8/S53_dom_sf"/>
</dbReference>
<evidence type="ECO:0000256" key="1">
    <source>
        <dbReference type="ARBA" id="ARBA00011073"/>
    </source>
</evidence>
<protein>
    <submittedName>
        <fullName evidence="6">Protein containing Peptidase S8 and S53, subtilisin, kexin, sedolisin domain protein</fullName>
        <ecNumber evidence="6">3.4.-.-</ecNumber>
    </submittedName>
</protein>
<dbReference type="InterPro" id="IPR015500">
    <property type="entry name" value="Peptidase_S8_subtilisin-rel"/>
</dbReference>
<dbReference type="Pfam" id="PF00082">
    <property type="entry name" value="Peptidase_S8"/>
    <property type="match status" value="1"/>
</dbReference>
<feature type="domain" description="Dockerin" evidence="5">
    <location>
        <begin position="1534"/>
        <end position="1597"/>
    </location>
</feature>
<dbReference type="PATRIC" id="fig|993516.3.peg.2239"/>
<reference evidence="6 7" key="1">
    <citation type="journal article" date="2013" name="Mar. Genomics">
        <title>Expression of sulfatases in Rhodopirellula baltica and the diversity of sulfatases in the genus Rhodopirellula.</title>
        <authorList>
            <person name="Wegner C.E."/>
            <person name="Richter-Heitmann T."/>
            <person name="Klindworth A."/>
            <person name="Klockow C."/>
            <person name="Richter M."/>
            <person name="Achstetter T."/>
            <person name="Glockner F.O."/>
            <person name="Harder J."/>
        </authorList>
    </citation>
    <scope>NUCLEOTIDE SEQUENCE [LARGE SCALE GENOMIC DNA]</scope>
    <source>
        <strain evidence="6 7">SWK14</strain>
    </source>
</reference>
<dbReference type="GO" id="GO:0004553">
    <property type="term" value="F:hydrolase activity, hydrolyzing O-glycosyl compounds"/>
    <property type="evidence" value="ECO:0007669"/>
    <property type="project" value="InterPro"/>
</dbReference>
<keyword evidence="2" id="KW-0645">Protease</keyword>
<dbReference type="InterPro" id="IPR036439">
    <property type="entry name" value="Dockerin_dom_sf"/>
</dbReference>
<evidence type="ECO:0000256" key="3">
    <source>
        <dbReference type="ARBA" id="ARBA00022801"/>
    </source>
</evidence>
<keyword evidence="4" id="KW-0720">Serine protease</keyword>
<sequence length="1637" mass="170595">MEHLESRQLLAAELSFSSEILQSTTLSLAELAAADISIESASPSDANAKPTFIPSKHDPVARAVGPDLFAVYQAAGRSFGPNVASRVETLASEIEQSGVLVDQQGDVLIEIIADTDLDSLRTDLLGTGFVENGYFGKILSGSIDPIKLNDLSALKSVRFIRPIYKSVSNVGTVSNQADAAMRSNIARATFNVDGSGVKIGVISDSFDKNSGGGGAAGGIASGNLPGPGNPNGFTIPVQVLEDEPDGPNANHSDEGRAMLELIHDIAPAAELAFHTGFAGPANFAQGILDLAAAGADVIVDDVSNFSQPFFQDGIIAQAANQVVAQGVPFFSSAGNQGRDSYESLYRTDGVRVDISATGAITLNPNGNYLTHDFDPSSGQDNFQLVALAPGGSATLIFQWDQPFASAGGAGAANDMDIFVYDFQTQGLVTKSDLQNPGQDAIEVVRISNTSNQSRFFNIMLAHYLPAGGPTPGAVKYLAFGAGFDIGEFDTQSSTLYGHHQAIGGAGIAAADYRDTPAFGTNPPSPQPSTSAGGLPILFDTAGNRLTTPEVRQQPIVTGPDNTNTSFFIPGNDPDNDGFPNFSGTSAAAPHVAAVAALMMEAAGGPSSLTPAQINTTLQNTAIDMLSPGFDFDTGFGLVNAEAAVATVNNGGGGGNPGGSFNGNGNSSGKFYFTAETSDGQRELFASDGTENNTALLANIAGTVSSNPEDLTLLGDRLIFSALTSSGDRELFVSDGTPSSTKLLKNLAGSQPSKPADFTKVGNQLFFTAQMDNGQRELFVTDGTAAGTRLVENLAAGVASNPKWLTAFNGNLYFSANINANQRELHISNGTLAGTKPLVNLSGTINADPQELIVVGEELFFTAKINSSERELFKTDGTPSGTILIENLGSTRSTNPVGLTRYGTQVFFTASLANGERELFKSNGTAAGTQIVTNLAGGVSSNPDELTVVDGKLYFAANSSNTQRELFVTTGPSASTQIVKDLNGSGSANPKELTEVDGMLAFVASSGAQRELYRSNGTNTGTVLVKNLAGSQSSQPQRLTSIRGRLLFTALTTDGQRETFTSDLSNAGTALLKNLSGNTSAKPRDFTTAPNSIPLADSFFFTAVTNGGQRELFASDGTFAGTKPLTNIGGSISAEPEELTLVGDTLFFTAITAANQRELFQSDGTPAGTQLVRDLGGSVPSKPAELTRVGNKLYFAATRSDGQRELFVSDGTFAGTRVVENLAGSVSSKPTELVEMGGLLYFAAQIGANQRELHVSDGTVEGTKPIVNISGNVNANPRNLTAVGNTLYFSAVTPGGQRELHKSDGTAAGTVLVENLSGGVSADPQNLTRYGSQVFFTAMLPSGERELFKSNGSAAGTSIVRNLGGSVSAVPDELIAVDGKLFFAANSSANQRELFVTTGSSASTALVKNLNNGKSANPAELTDFNGELAFIASAGVQRELFKSDGTSAGTVLVKNLNDSDSGSPQRLTAIGNRLIFTALDSNGERELYTSDLTNSGTDLFKNLSGSASSRPRSFVLAPAGIASTNNDANSTQLSAPTHTGDVNGDGFVSALDALTIINQLGSDTDDIELDRLDTNNDGRISAADALFVINALAAFKPAEFSFTENKDQEKFKYDDDVRWQLAADQLSAELARSEDNYL</sequence>
<dbReference type="InterPro" id="IPR016134">
    <property type="entry name" value="Dockerin_dom"/>
</dbReference>
<organism evidence="6 7">
    <name type="scientific">Rhodopirellula baltica SWK14</name>
    <dbReference type="NCBI Taxonomy" id="993516"/>
    <lineage>
        <taxon>Bacteria</taxon>
        <taxon>Pseudomonadati</taxon>
        <taxon>Planctomycetota</taxon>
        <taxon>Planctomycetia</taxon>
        <taxon>Pirellulales</taxon>
        <taxon>Pirellulaceae</taxon>
        <taxon>Rhodopirellula</taxon>
    </lineage>
</organism>
<dbReference type="PRINTS" id="PR00723">
    <property type="entry name" value="SUBTILISIN"/>
</dbReference>
<evidence type="ECO:0000256" key="4">
    <source>
        <dbReference type="ARBA" id="ARBA00022825"/>
    </source>
</evidence>
<evidence type="ECO:0000313" key="7">
    <source>
        <dbReference type="Proteomes" id="UP000010959"/>
    </source>
</evidence>
<dbReference type="Pfam" id="PF00404">
    <property type="entry name" value="Dockerin_1"/>
    <property type="match status" value="1"/>
</dbReference>
<dbReference type="InterPro" id="IPR000209">
    <property type="entry name" value="Peptidase_S8/S53_dom"/>
</dbReference>
<dbReference type="SUPFAM" id="SSF63446">
    <property type="entry name" value="Type I dockerin domain"/>
    <property type="match status" value="1"/>
</dbReference>
<dbReference type="PROSITE" id="PS51766">
    <property type="entry name" value="DOCKERIN"/>
    <property type="match status" value="1"/>
</dbReference>
<evidence type="ECO:0000259" key="5">
    <source>
        <dbReference type="PROSITE" id="PS51766"/>
    </source>
</evidence>
<dbReference type="EMBL" id="AMWG01000043">
    <property type="protein sequence ID" value="ELP33959.1"/>
    <property type="molecule type" value="Genomic_DNA"/>
</dbReference>
<dbReference type="CDD" id="cd14256">
    <property type="entry name" value="Dockerin_I"/>
    <property type="match status" value="1"/>
</dbReference>
<keyword evidence="3 6" id="KW-0378">Hydrolase</keyword>
<dbReference type="InterPro" id="IPR002105">
    <property type="entry name" value="Dockerin_1_rpt"/>
</dbReference>
<dbReference type="GO" id="GO:0004252">
    <property type="term" value="F:serine-type endopeptidase activity"/>
    <property type="evidence" value="ECO:0007669"/>
    <property type="project" value="InterPro"/>
</dbReference>
<dbReference type="Gene3D" id="3.40.50.200">
    <property type="entry name" value="Peptidase S8/S53 domain"/>
    <property type="match status" value="2"/>
</dbReference>
<dbReference type="PROSITE" id="PS00138">
    <property type="entry name" value="SUBTILASE_SER"/>
    <property type="match status" value="1"/>
</dbReference>
<evidence type="ECO:0000256" key="2">
    <source>
        <dbReference type="ARBA" id="ARBA00022670"/>
    </source>
</evidence>
<dbReference type="InterPro" id="IPR023828">
    <property type="entry name" value="Peptidase_S8_Ser-AS"/>
</dbReference>
<dbReference type="PANTHER" id="PTHR43806:SF11">
    <property type="entry name" value="CEREVISIN-RELATED"/>
    <property type="match status" value="1"/>
</dbReference>
<evidence type="ECO:0000313" key="6">
    <source>
        <dbReference type="EMBL" id="ELP33959.1"/>
    </source>
</evidence>
<gene>
    <name evidence="6" type="ORF">RBSWK_02095</name>
</gene>
<dbReference type="SUPFAM" id="SSF63825">
    <property type="entry name" value="YWTD domain"/>
    <property type="match status" value="1"/>
</dbReference>
<dbReference type="InterPro" id="IPR034075">
    <property type="entry name" value="Glr3161-like_dom"/>
</dbReference>
<proteinExistence type="inferred from homology"/>
<dbReference type="SUPFAM" id="SSF52743">
    <property type="entry name" value="Subtilisin-like"/>
    <property type="match status" value="1"/>
</dbReference>
<dbReference type="CDD" id="cd05562">
    <property type="entry name" value="Peptidases_S53_like"/>
    <property type="match status" value="1"/>
</dbReference>
<dbReference type="PANTHER" id="PTHR43806">
    <property type="entry name" value="PEPTIDASE S8"/>
    <property type="match status" value="1"/>
</dbReference>
<dbReference type="Proteomes" id="UP000010959">
    <property type="component" value="Unassembled WGS sequence"/>
</dbReference>
<dbReference type="Gene3D" id="1.10.1330.10">
    <property type="entry name" value="Dockerin domain"/>
    <property type="match status" value="1"/>
</dbReference>
<name>L7CIA1_RHOBT</name>
<dbReference type="GO" id="GO:0000272">
    <property type="term" value="P:polysaccharide catabolic process"/>
    <property type="evidence" value="ECO:0007669"/>
    <property type="project" value="InterPro"/>
</dbReference>
<dbReference type="GO" id="GO:0006508">
    <property type="term" value="P:proteolysis"/>
    <property type="evidence" value="ECO:0007669"/>
    <property type="project" value="UniProtKB-KW"/>
</dbReference>
<accession>L7CIA1</accession>
<comment type="caution">
    <text evidence="6">The sequence shown here is derived from an EMBL/GenBank/DDBJ whole genome shotgun (WGS) entry which is preliminary data.</text>
</comment>
<dbReference type="EC" id="3.4.-.-" evidence="6"/>
<dbReference type="InterPro" id="IPR050131">
    <property type="entry name" value="Peptidase_S8_subtilisin-like"/>
</dbReference>
<comment type="similarity">
    <text evidence="1">Belongs to the peptidase S8 family.</text>
</comment>